<keyword evidence="3" id="KW-0862">Zinc</keyword>
<feature type="region of interest" description="Disordered" evidence="4">
    <location>
        <begin position="591"/>
        <end position="652"/>
    </location>
</feature>
<keyword evidence="7" id="KW-1185">Reference proteome</keyword>
<feature type="compositionally biased region" description="Polar residues" evidence="4">
    <location>
        <begin position="179"/>
        <end position="199"/>
    </location>
</feature>
<dbReference type="AlphaFoldDB" id="A0A8H5GY60"/>
<dbReference type="GO" id="GO:0008270">
    <property type="term" value="F:zinc ion binding"/>
    <property type="evidence" value="ECO:0007669"/>
    <property type="project" value="UniProtKB-KW"/>
</dbReference>
<feature type="compositionally biased region" description="Pro residues" evidence="4">
    <location>
        <begin position="614"/>
        <end position="639"/>
    </location>
</feature>
<evidence type="ECO:0000313" key="6">
    <source>
        <dbReference type="EMBL" id="KAF5373226.1"/>
    </source>
</evidence>
<feature type="region of interest" description="Disordered" evidence="4">
    <location>
        <begin position="40"/>
        <end position="115"/>
    </location>
</feature>
<feature type="compositionally biased region" description="Pro residues" evidence="4">
    <location>
        <begin position="335"/>
        <end position="347"/>
    </location>
</feature>
<accession>A0A8H5GY60</accession>
<feature type="domain" description="RanBP2-type" evidence="5">
    <location>
        <begin position="754"/>
        <end position="779"/>
    </location>
</feature>
<dbReference type="Proteomes" id="UP000565441">
    <property type="component" value="Unassembled WGS sequence"/>
</dbReference>
<gene>
    <name evidence="6" type="ORF">D9615_007490</name>
</gene>
<proteinExistence type="predicted"/>
<feature type="region of interest" description="Disordered" evidence="4">
    <location>
        <begin position="140"/>
        <end position="575"/>
    </location>
</feature>
<evidence type="ECO:0000259" key="5">
    <source>
        <dbReference type="SMART" id="SM00547"/>
    </source>
</evidence>
<evidence type="ECO:0000256" key="2">
    <source>
        <dbReference type="ARBA" id="ARBA00022771"/>
    </source>
</evidence>
<feature type="compositionally biased region" description="Polar residues" evidence="4">
    <location>
        <begin position="562"/>
        <end position="573"/>
    </location>
</feature>
<evidence type="ECO:0000256" key="3">
    <source>
        <dbReference type="ARBA" id="ARBA00022833"/>
    </source>
</evidence>
<feature type="compositionally biased region" description="Low complexity" evidence="4">
    <location>
        <begin position="315"/>
        <end position="333"/>
    </location>
</feature>
<feature type="compositionally biased region" description="Polar residues" evidence="4">
    <location>
        <begin position="358"/>
        <end position="377"/>
    </location>
</feature>
<reference evidence="6 7" key="1">
    <citation type="journal article" date="2020" name="ISME J.">
        <title>Uncovering the hidden diversity of litter-decomposition mechanisms in mushroom-forming fungi.</title>
        <authorList>
            <person name="Floudas D."/>
            <person name="Bentzer J."/>
            <person name="Ahren D."/>
            <person name="Johansson T."/>
            <person name="Persson P."/>
            <person name="Tunlid A."/>
        </authorList>
    </citation>
    <scope>NUCLEOTIDE SEQUENCE [LARGE SCALE GENOMIC DNA]</scope>
    <source>
        <strain evidence="6 7">CBS 661.87</strain>
    </source>
</reference>
<dbReference type="Gene3D" id="4.10.1060.10">
    <property type="entry name" value="Zinc finger, RanBP2-type"/>
    <property type="match status" value="2"/>
</dbReference>
<feature type="domain" description="RanBP2-type" evidence="5">
    <location>
        <begin position="808"/>
        <end position="833"/>
    </location>
</feature>
<feature type="compositionally biased region" description="Basic and acidic residues" evidence="4">
    <location>
        <begin position="431"/>
        <end position="448"/>
    </location>
</feature>
<dbReference type="OrthoDB" id="79830at2759"/>
<sequence>MSAIRNSNRRTSRTAQLPYARPAPKKSSWSLTGLLSFFNPLRSRSPAESTSNSLNDSDVEEESFSSPGSPAASLNKRGHQMTHDLHTYGNVYSPQQAPPLSLSSPPNALFEPSPVKNLETVSAQLRESLGSDGVEQLVSLLKQGANQEPEPFRFSSSPSTSVRGNSPFQGNLDGPPFSFGSSAAQLSTPSPRKTLNRNPNGVYRWQGGGSAKAPRSKNRYSSPAFGPSRSAPDRLVLKDTQVSIETPKADTKRRRVGEEALNSSATPSGSTFTLFNGPVSQAPMRATAPDPSPTRVKQALPFPVSAGSPTTPRISNGGNSLNANASSSTSRLRIPPLPQKPTVPVIPSPLRQAWSGASPPSHSDTSPITPPSKQTKAANFMTELIKEVTPPKRPDLSNPYQTASPVAKAAPKARVGKRVRATGRPAAPAANEEKGKEKDNKTAEKEKVYSPQAIIEATLPKGSKRSRPPAHFEKASPSRGASPPRNEEQISPQRRRTAYVVEEIDEDDEEAKRATKKSKPHLAGLGTITANGRSSAKTSSPPDIVIEELDDIVMGSAPEKPQSVTSPSPSNLTSISNAASASSAFGRQTFTGLKSTSAPKEPSKLRFSYQPEPAGSPAPLSPPTLTPAPAPGTAPPAPAPFSSTSMDKHRDVEPPKKIMKLAKEAALAAQKHSLPTYTFSATIKVLYSSTSQHVKARNEAKSLPKSSLPSFDFSKQALMNAPSVSKPSTSFPPVKAFDWAAAGGKSASTSITGVTWTCSLCMLSNPDSAVEKCTICEAPRPAQVTAAPPVKAFDWTAAGMKPPTSAGTNWTCSSCMLSNPASATDKCTVCEAPR</sequence>
<keyword evidence="2" id="KW-0863">Zinc-finger</keyword>
<organism evidence="6 7">
    <name type="scientific">Tricholomella constricta</name>
    <dbReference type="NCBI Taxonomy" id="117010"/>
    <lineage>
        <taxon>Eukaryota</taxon>
        <taxon>Fungi</taxon>
        <taxon>Dikarya</taxon>
        <taxon>Basidiomycota</taxon>
        <taxon>Agaricomycotina</taxon>
        <taxon>Agaricomycetes</taxon>
        <taxon>Agaricomycetidae</taxon>
        <taxon>Agaricales</taxon>
        <taxon>Tricholomatineae</taxon>
        <taxon>Lyophyllaceae</taxon>
        <taxon>Tricholomella</taxon>
    </lineage>
</organism>
<feature type="compositionally biased region" description="Polar residues" evidence="4">
    <location>
        <begin position="261"/>
        <end position="274"/>
    </location>
</feature>
<feature type="compositionally biased region" description="Low complexity" evidence="4">
    <location>
        <begin position="93"/>
        <end position="106"/>
    </location>
</feature>
<protein>
    <recommendedName>
        <fullName evidence="5">RanBP2-type domain-containing protein</fullName>
    </recommendedName>
</protein>
<feature type="compositionally biased region" description="Polar residues" evidence="4">
    <location>
        <begin position="46"/>
        <end position="56"/>
    </location>
</feature>
<dbReference type="InterPro" id="IPR001876">
    <property type="entry name" value="Znf_RanBP2"/>
</dbReference>
<dbReference type="Pfam" id="PF00641">
    <property type="entry name" value="Zn_ribbon_RanBP"/>
    <property type="match status" value="2"/>
</dbReference>
<feature type="region of interest" description="Disordered" evidence="4">
    <location>
        <begin position="1"/>
        <end position="28"/>
    </location>
</feature>
<feature type="compositionally biased region" description="Basic and acidic residues" evidence="4">
    <location>
        <begin position="384"/>
        <end position="395"/>
    </location>
</feature>
<dbReference type="EMBL" id="JAACJP010000040">
    <property type="protein sequence ID" value="KAF5373226.1"/>
    <property type="molecule type" value="Genomic_DNA"/>
</dbReference>
<evidence type="ECO:0000256" key="1">
    <source>
        <dbReference type="ARBA" id="ARBA00022723"/>
    </source>
</evidence>
<keyword evidence="1" id="KW-0479">Metal-binding</keyword>
<comment type="caution">
    <text evidence="6">The sequence shown here is derived from an EMBL/GenBank/DDBJ whole genome shotgun (WGS) entry which is preliminary data.</text>
</comment>
<evidence type="ECO:0000256" key="4">
    <source>
        <dbReference type="SAM" id="MobiDB-lite"/>
    </source>
</evidence>
<feature type="compositionally biased region" description="Polar residues" evidence="4">
    <location>
        <begin position="528"/>
        <end position="541"/>
    </location>
</feature>
<dbReference type="SMART" id="SM00547">
    <property type="entry name" value="ZnF_RBZ"/>
    <property type="match status" value="2"/>
</dbReference>
<name>A0A8H5GY60_9AGAR</name>
<evidence type="ECO:0000313" key="7">
    <source>
        <dbReference type="Proteomes" id="UP000565441"/>
    </source>
</evidence>